<reference evidence="1" key="2">
    <citation type="journal article" date="2024" name="Plant">
        <title>Genomic evolution and insights into agronomic trait innovations of Sesamum species.</title>
        <authorList>
            <person name="Miao H."/>
            <person name="Wang L."/>
            <person name="Qu L."/>
            <person name="Liu H."/>
            <person name="Sun Y."/>
            <person name="Le M."/>
            <person name="Wang Q."/>
            <person name="Wei S."/>
            <person name="Zheng Y."/>
            <person name="Lin W."/>
            <person name="Duan Y."/>
            <person name="Cao H."/>
            <person name="Xiong S."/>
            <person name="Wang X."/>
            <person name="Wei L."/>
            <person name="Li C."/>
            <person name="Ma Q."/>
            <person name="Ju M."/>
            <person name="Zhao R."/>
            <person name="Li G."/>
            <person name="Mu C."/>
            <person name="Tian Q."/>
            <person name="Mei H."/>
            <person name="Zhang T."/>
            <person name="Gao T."/>
            <person name="Zhang H."/>
        </authorList>
    </citation>
    <scope>NUCLEOTIDE SEQUENCE</scope>
    <source>
        <strain evidence="1">G02</strain>
    </source>
</reference>
<dbReference type="AlphaFoldDB" id="A0AAW2JLD1"/>
<dbReference type="CDD" id="cd09272">
    <property type="entry name" value="RNase_HI_RT_Ty1"/>
    <property type="match status" value="1"/>
</dbReference>
<evidence type="ECO:0000313" key="1">
    <source>
        <dbReference type="EMBL" id="KAL0294783.1"/>
    </source>
</evidence>
<protein>
    <recommendedName>
        <fullName evidence="2">Copia protein</fullName>
    </recommendedName>
</protein>
<name>A0AAW2JLD1_SESRA</name>
<sequence>MVTAKPAFMPFPSASSLLMMRVLAYHLQIGFKSPLQVLSHRFLYFLNSSLVSGKTKNLTMCDNKAALHITANPVFHECTKHIDIDCHLVRDQFKCGFIASNLICDPDQPVDLFTEALSMLAFTPLLTKLA</sequence>
<dbReference type="EMBL" id="JACGWJ010000133">
    <property type="protein sequence ID" value="KAL0294783.1"/>
    <property type="molecule type" value="Genomic_DNA"/>
</dbReference>
<organism evidence="1">
    <name type="scientific">Sesamum radiatum</name>
    <name type="common">Black benniseed</name>
    <dbReference type="NCBI Taxonomy" id="300843"/>
    <lineage>
        <taxon>Eukaryota</taxon>
        <taxon>Viridiplantae</taxon>
        <taxon>Streptophyta</taxon>
        <taxon>Embryophyta</taxon>
        <taxon>Tracheophyta</taxon>
        <taxon>Spermatophyta</taxon>
        <taxon>Magnoliopsida</taxon>
        <taxon>eudicotyledons</taxon>
        <taxon>Gunneridae</taxon>
        <taxon>Pentapetalae</taxon>
        <taxon>asterids</taxon>
        <taxon>lamiids</taxon>
        <taxon>Lamiales</taxon>
        <taxon>Pedaliaceae</taxon>
        <taxon>Sesamum</taxon>
    </lineage>
</organism>
<proteinExistence type="predicted"/>
<accession>A0AAW2JLD1</accession>
<gene>
    <name evidence="1" type="ORF">Sradi_6868600</name>
</gene>
<evidence type="ECO:0008006" key="2">
    <source>
        <dbReference type="Google" id="ProtNLM"/>
    </source>
</evidence>
<comment type="caution">
    <text evidence="1">The sequence shown here is derived from an EMBL/GenBank/DDBJ whole genome shotgun (WGS) entry which is preliminary data.</text>
</comment>
<reference evidence="1" key="1">
    <citation type="submission" date="2020-06" db="EMBL/GenBank/DDBJ databases">
        <authorList>
            <person name="Li T."/>
            <person name="Hu X."/>
            <person name="Zhang T."/>
            <person name="Song X."/>
            <person name="Zhang H."/>
            <person name="Dai N."/>
            <person name="Sheng W."/>
            <person name="Hou X."/>
            <person name="Wei L."/>
        </authorList>
    </citation>
    <scope>NUCLEOTIDE SEQUENCE</scope>
    <source>
        <strain evidence="1">G02</strain>
        <tissue evidence="1">Leaf</tissue>
    </source>
</reference>